<dbReference type="SUPFAM" id="SSF57302">
    <property type="entry name" value="Snake toxin-like"/>
    <property type="match status" value="1"/>
</dbReference>
<proteinExistence type="predicted"/>
<evidence type="ECO:0000313" key="1">
    <source>
        <dbReference type="EMBL" id="EYC07153.1"/>
    </source>
</evidence>
<accession>A0A016TXR3</accession>
<sequence>MKGKRIVCQLSYFRFITYWAREPRIYFGCGTLQCGQEGCRNYPGEFQWCCCKSDLCNTYDAEYQLIDNSV</sequence>
<organism evidence="1 2">
    <name type="scientific">Ancylostoma ceylanicum</name>
    <dbReference type="NCBI Taxonomy" id="53326"/>
    <lineage>
        <taxon>Eukaryota</taxon>
        <taxon>Metazoa</taxon>
        <taxon>Ecdysozoa</taxon>
        <taxon>Nematoda</taxon>
        <taxon>Chromadorea</taxon>
        <taxon>Rhabditida</taxon>
        <taxon>Rhabditina</taxon>
        <taxon>Rhabditomorpha</taxon>
        <taxon>Strongyloidea</taxon>
        <taxon>Ancylostomatidae</taxon>
        <taxon>Ancylostomatinae</taxon>
        <taxon>Ancylostoma</taxon>
    </lineage>
</organism>
<keyword evidence="2" id="KW-1185">Reference proteome</keyword>
<protein>
    <submittedName>
        <fullName evidence="1">Uncharacterized protein</fullName>
    </submittedName>
</protein>
<name>A0A016TXR3_9BILA</name>
<evidence type="ECO:0000313" key="2">
    <source>
        <dbReference type="Proteomes" id="UP000024635"/>
    </source>
</evidence>
<comment type="caution">
    <text evidence="1">The sequence shown here is derived from an EMBL/GenBank/DDBJ whole genome shotgun (WGS) entry which is preliminary data.</text>
</comment>
<reference evidence="2" key="1">
    <citation type="journal article" date="2015" name="Nat. Genet.">
        <title>The genome and transcriptome of the zoonotic hookworm Ancylostoma ceylanicum identify infection-specific gene families.</title>
        <authorList>
            <person name="Schwarz E.M."/>
            <person name="Hu Y."/>
            <person name="Antoshechkin I."/>
            <person name="Miller M.M."/>
            <person name="Sternberg P.W."/>
            <person name="Aroian R.V."/>
        </authorList>
    </citation>
    <scope>NUCLEOTIDE SEQUENCE</scope>
    <source>
        <strain evidence="2">HY135</strain>
    </source>
</reference>
<gene>
    <name evidence="1" type="primary">Acey_s0072.g711</name>
    <name evidence="1" type="ORF">Y032_0072g711</name>
</gene>
<dbReference type="EMBL" id="JARK01001408">
    <property type="protein sequence ID" value="EYC07153.1"/>
    <property type="molecule type" value="Genomic_DNA"/>
</dbReference>
<dbReference type="AlphaFoldDB" id="A0A016TXR3"/>
<dbReference type="InterPro" id="IPR045860">
    <property type="entry name" value="Snake_toxin-like_sf"/>
</dbReference>
<dbReference type="Proteomes" id="UP000024635">
    <property type="component" value="Unassembled WGS sequence"/>
</dbReference>